<dbReference type="STRING" id="454194.PYK22_00215"/>
<proteinExistence type="predicted"/>
<feature type="binding site" evidence="9">
    <location>
        <position position="97"/>
    </location>
    <ligand>
        <name>substrate</name>
    </ligand>
</feature>
<dbReference type="PANTHER" id="PTHR13914">
    <property type="entry name" value="PROLINE OXIDASE"/>
    <property type="match status" value="1"/>
</dbReference>
<dbReference type="UniPathway" id="UPA00261">
    <property type="reaction ID" value="UER00373"/>
</dbReference>
<dbReference type="EMBL" id="CBXV010000001">
    <property type="protein sequence ID" value="CDM64223.1"/>
    <property type="molecule type" value="Genomic_DNA"/>
</dbReference>
<dbReference type="PANTHER" id="PTHR13914:SF0">
    <property type="entry name" value="PROLINE DEHYDROGENASE 1, MITOCHONDRIAL"/>
    <property type="match status" value="1"/>
</dbReference>
<accession>A0A0B6WSL3</accession>
<feature type="binding site" evidence="9">
    <location>
        <position position="288"/>
    </location>
    <ligand>
        <name>substrate</name>
    </ligand>
</feature>
<dbReference type="Proteomes" id="UP000031518">
    <property type="component" value="Unassembled WGS sequence"/>
</dbReference>
<comment type="pathway">
    <text evidence="1">Amino-acid degradation; L-proline degradation into L-glutamate; L-glutamate from L-proline: step 1/2.</text>
</comment>
<dbReference type="InterPro" id="IPR029041">
    <property type="entry name" value="FAD-linked_oxidoreductase-like"/>
</dbReference>
<dbReference type="GO" id="GO:0004657">
    <property type="term" value="F:proline dehydrogenase activity"/>
    <property type="evidence" value="ECO:0007669"/>
    <property type="project" value="UniProtKB-EC"/>
</dbReference>
<evidence type="ECO:0000256" key="6">
    <source>
        <dbReference type="ARBA" id="ARBA00023002"/>
    </source>
</evidence>
<dbReference type="Pfam" id="PF01619">
    <property type="entry name" value="Pro_dh"/>
    <property type="match status" value="1"/>
</dbReference>
<dbReference type="EC" id="1.5.5.2" evidence="2"/>
<organism evidence="12 13">
    <name type="scientific">Pyrinomonas methylaliphatogenes</name>
    <dbReference type="NCBI Taxonomy" id="454194"/>
    <lineage>
        <taxon>Bacteria</taxon>
        <taxon>Pseudomonadati</taxon>
        <taxon>Acidobacteriota</taxon>
        <taxon>Blastocatellia</taxon>
        <taxon>Blastocatellales</taxon>
        <taxon>Pyrinomonadaceae</taxon>
        <taxon>Pyrinomonas</taxon>
    </lineage>
</organism>
<dbReference type="Gene3D" id="3.20.20.220">
    <property type="match status" value="1"/>
</dbReference>
<evidence type="ECO:0000256" key="5">
    <source>
        <dbReference type="ARBA" id="ARBA00022827"/>
    </source>
</evidence>
<dbReference type="RefSeq" id="WP_041973295.1">
    <property type="nucleotide sequence ID" value="NZ_CBXV010000001.1"/>
</dbReference>
<feature type="binding site" evidence="10">
    <location>
        <begin position="186"/>
        <end position="188"/>
    </location>
    <ligand>
        <name>FAD</name>
        <dbReference type="ChEBI" id="CHEBI:57692"/>
    </ligand>
</feature>
<feature type="binding site" evidence="10">
    <location>
        <position position="132"/>
    </location>
    <ligand>
        <name>FAD</name>
        <dbReference type="ChEBI" id="CHEBI:57692"/>
    </ligand>
</feature>
<dbReference type="SUPFAM" id="SSF51730">
    <property type="entry name" value="FAD-linked oxidoreductase"/>
    <property type="match status" value="1"/>
</dbReference>
<evidence type="ECO:0000256" key="9">
    <source>
        <dbReference type="PIRSR" id="PIRSR000196-1"/>
    </source>
</evidence>
<evidence type="ECO:0000256" key="2">
    <source>
        <dbReference type="ARBA" id="ARBA00012695"/>
    </source>
</evidence>
<dbReference type="GO" id="GO:0010133">
    <property type="term" value="P:L-proline catabolic process to L-glutamate"/>
    <property type="evidence" value="ECO:0007669"/>
    <property type="project" value="UniProtKB-UniPathway"/>
</dbReference>
<feature type="binding site" evidence="10">
    <location>
        <position position="200"/>
    </location>
    <ligand>
        <name>FAD</name>
        <dbReference type="ChEBI" id="CHEBI:57692"/>
    </ligand>
</feature>
<keyword evidence="7" id="KW-0642">Proline metabolism</keyword>
<evidence type="ECO:0000256" key="10">
    <source>
        <dbReference type="PIRSR" id="PIRSR000196-2"/>
    </source>
</evidence>
<feature type="binding site" evidence="10">
    <location>
        <position position="162"/>
    </location>
    <ligand>
        <name>FAD</name>
        <dbReference type="ChEBI" id="CHEBI:57692"/>
    </ligand>
</feature>
<comment type="cofactor">
    <cofactor evidence="10">
        <name>FAD</name>
        <dbReference type="ChEBI" id="CHEBI:57692"/>
    </cofactor>
    <text evidence="10">Binds 1 FAD per subunit.</text>
</comment>
<evidence type="ECO:0000256" key="4">
    <source>
        <dbReference type="ARBA" id="ARBA00022741"/>
    </source>
</evidence>
<protein>
    <recommendedName>
        <fullName evidence="2">proline dehydrogenase</fullName>
        <ecNumber evidence="2">1.5.5.2</ecNumber>
    </recommendedName>
</protein>
<dbReference type="PIRSF" id="PIRSF000196">
    <property type="entry name" value="Pro_dehydrog"/>
    <property type="match status" value="1"/>
</dbReference>
<keyword evidence="3" id="KW-0285">Flavoprotein</keyword>
<evidence type="ECO:0000256" key="7">
    <source>
        <dbReference type="ARBA" id="ARBA00023062"/>
    </source>
</evidence>
<reference evidence="12 13" key="1">
    <citation type="submission" date="2013-12" db="EMBL/GenBank/DDBJ databases">
        <authorList>
            <person name="Stott M."/>
        </authorList>
    </citation>
    <scope>NUCLEOTIDE SEQUENCE [LARGE SCALE GENOMIC DNA]</scope>
    <source>
        <strain evidence="12 13">K22</strain>
    </source>
</reference>
<keyword evidence="13" id="KW-1185">Reference proteome</keyword>
<dbReference type="GO" id="GO:0000166">
    <property type="term" value="F:nucleotide binding"/>
    <property type="evidence" value="ECO:0007669"/>
    <property type="project" value="UniProtKB-KW"/>
</dbReference>
<feature type="binding site" evidence="10">
    <location>
        <begin position="225"/>
        <end position="226"/>
    </location>
    <ligand>
        <name>FAD</name>
        <dbReference type="ChEBI" id="CHEBI:57692"/>
    </ligand>
</feature>
<evidence type="ECO:0000313" key="13">
    <source>
        <dbReference type="Proteomes" id="UP000031518"/>
    </source>
</evidence>
<evidence type="ECO:0000259" key="11">
    <source>
        <dbReference type="Pfam" id="PF01619"/>
    </source>
</evidence>
<evidence type="ECO:0000256" key="8">
    <source>
        <dbReference type="ARBA" id="ARBA00048779"/>
    </source>
</evidence>
<dbReference type="AlphaFoldDB" id="A0A0B6WSL3"/>
<feature type="binding site" evidence="9">
    <location>
        <position position="287"/>
    </location>
    <ligand>
        <name>substrate</name>
    </ligand>
</feature>
<evidence type="ECO:0000256" key="3">
    <source>
        <dbReference type="ARBA" id="ARBA00022630"/>
    </source>
</evidence>
<name>A0A0B6WSL3_9BACT</name>
<evidence type="ECO:0000313" key="12">
    <source>
        <dbReference type="EMBL" id="CDM64223.1"/>
    </source>
</evidence>
<dbReference type="InterPro" id="IPR002872">
    <property type="entry name" value="Proline_DH_dom"/>
</dbReference>
<sequence>MVTRNALLFLAQREEVKGIITRFRPFRKLTERFVAGEEMEEAIAVVNELNSSGCLASLDHLNEAVTSVAEAEAEVREYWRLLARIDEARVRSNVSIKLTQLGLNIDHELAYRNARAVVAEAAQRGNFVRIDMESSNVTQITIDIFKRLRAEFGLNDVGIVLQAYLRRTYDDLLDLLRLPARIRLCKGAYNEPPTVAFPDKGEVDRNFIRLMQILLSSGIYHGIATHDERMIAATIDYAQRQGIGKEAFEFQMLYGIRRDLQEQLAREGYNVRIYVPYGKHWYPYFMRRLAERPANIWFVVKNLFKG</sequence>
<keyword evidence="4 10" id="KW-0547">Nucleotide-binding</keyword>
<dbReference type="InterPro" id="IPR015659">
    <property type="entry name" value="Proline_oxidase"/>
</dbReference>
<evidence type="ECO:0000256" key="1">
    <source>
        <dbReference type="ARBA" id="ARBA00004739"/>
    </source>
</evidence>
<dbReference type="InterPro" id="IPR008219">
    <property type="entry name" value="PRODH_bac_arc"/>
</dbReference>
<keyword evidence="6 12" id="KW-0560">Oxidoreductase</keyword>
<keyword evidence="5 10" id="KW-0274">FAD</keyword>
<gene>
    <name evidence="12" type="ORF">PYK22_00215</name>
</gene>
<feature type="domain" description="Proline dehydrogenase" evidence="11">
    <location>
        <begin position="45"/>
        <end position="298"/>
    </location>
</feature>
<reference evidence="12 13" key="2">
    <citation type="submission" date="2015-01" db="EMBL/GenBank/DDBJ databases">
        <title>Complete genome sequence of Pyrinomonas methylaliphatogenes type strain K22T.</title>
        <authorList>
            <person name="Lee K.C.Y."/>
            <person name="Power J.F."/>
            <person name="Dunfield P.F."/>
            <person name="Morgan X.C."/>
            <person name="Huttenhower C."/>
            <person name="Stott M.B."/>
        </authorList>
    </citation>
    <scope>NUCLEOTIDE SEQUENCE [LARGE SCALE GENOMIC DNA]</scope>
    <source>
        <strain evidence="12 13">K22</strain>
    </source>
</reference>
<comment type="catalytic activity">
    <reaction evidence="8">
        <text>L-proline + a quinone = (S)-1-pyrroline-5-carboxylate + a quinol + H(+)</text>
        <dbReference type="Rhea" id="RHEA:23784"/>
        <dbReference type="ChEBI" id="CHEBI:15378"/>
        <dbReference type="ChEBI" id="CHEBI:17388"/>
        <dbReference type="ChEBI" id="CHEBI:24646"/>
        <dbReference type="ChEBI" id="CHEBI:60039"/>
        <dbReference type="ChEBI" id="CHEBI:132124"/>
        <dbReference type="EC" id="1.5.5.2"/>
    </reaction>
</comment>